<dbReference type="EMBL" id="JBANAX010000091">
    <property type="protein sequence ID" value="KAL1222739.1"/>
    <property type="molecule type" value="Genomic_DNA"/>
</dbReference>
<organism evidence="6 7">
    <name type="scientific">Cardamine amara subsp. amara</name>
    <dbReference type="NCBI Taxonomy" id="228776"/>
    <lineage>
        <taxon>Eukaryota</taxon>
        <taxon>Viridiplantae</taxon>
        <taxon>Streptophyta</taxon>
        <taxon>Embryophyta</taxon>
        <taxon>Tracheophyta</taxon>
        <taxon>Spermatophyta</taxon>
        <taxon>Magnoliopsida</taxon>
        <taxon>eudicotyledons</taxon>
        <taxon>Gunneridae</taxon>
        <taxon>Pentapetalae</taxon>
        <taxon>rosids</taxon>
        <taxon>malvids</taxon>
        <taxon>Brassicales</taxon>
        <taxon>Brassicaceae</taxon>
        <taxon>Cardamineae</taxon>
        <taxon>Cardamine</taxon>
    </lineage>
</organism>
<keyword evidence="4" id="KW-0443">Lipid metabolism</keyword>
<dbReference type="GO" id="GO:0016042">
    <property type="term" value="P:lipid catabolic process"/>
    <property type="evidence" value="ECO:0007669"/>
    <property type="project" value="UniProtKB-KW"/>
</dbReference>
<evidence type="ECO:0000256" key="1">
    <source>
        <dbReference type="ARBA" id="ARBA00008668"/>
    </source>
</evidence>
<dbReference type="PANTHER" id="PTHR45648:SF5">
    <property type="entry name" value="OS04G0577300 PROTEIN"/>
    <property type="match status" value="1"/>
</dbReference>
<feature type="signal peptide" evidence="5">
    <location>
        <begin position="1"/>
        <end position="30"/>
    </location>
</feature>
<dbReference type="PANTHER" id="PTHR45648">
    <property type="entry name" value="GDSL LIPASE/ACYLHYDROLASE FAMILY PROTEIN (AFU_ORTHOLOGUE AFUA_4G14700)"/>
    <property type="match status" value="1"/>
</dbReference>
<dbReference type="InterPro" id="IPR001087">
    <property type="entry name" value="GDSL"/>
</dbReference>
<protein>
    <submittedName>
        <fullName evidence="6">GDSL esterase/lipase</fullName>
    </submittedName>
</protein>
<evidence type="ECO:0000256" key="5">
    <source>
        <dbReference type="SAM" id="SignalP"/>
    </source>
</evidence>
<dbReference type="SUPFAM" id="SSF52266">
    <property type="entry name" value="SGNH hydrolase"/>
    <property type="match status" value="1"/>
</dbReference>
<keyword evidence="7" id="KW-1185">Reference proteome</keyword>
<dbReference type="AlphaFoldDB" id="A0ABD1BZU4"/>
<gene>
    <name evidence="6" type="ORF">V5N11_002430</name>
</gene>
<dbReference type="CDD" id="cd01837">
    <property type="entry name" value="SGNH_plant_lipase_like"/>
    <property type="match status" value="1"/>
</dbReference>
<feature type="chain" id="PRO_5044824051" evidence="5">
    <location>
        <begin position="31"/>
        <end position="376"/>
    </location>
</feature>
<keyword evidence="3" id="KW-0442">Lipid degradation</keyword>
<dbReference type="Pfam" id="PF00657">
    <property type="entry name" value="Lipase_GDSL"/>
    <property type="match status" value="1"/>
</dbReference>
<evidence type="ECO:0000313" key="6">
    <source>
        <dbReference type="EMBL" id="KAL1222739.1"/>
    </source>
</evidence>
<comment type="caution">
    <text evidence="6">The sequence shown here is derived from an EMBL/GenBank/DDBJ whole genome shotgun (WGS) entry which is preliminary data.</text>
</comment>
<proteinExistence type="inferred from homology"/>
<name>A0ABD1BZU4_CARAN</name>
<dbReference type="InterPro" id="IPR051058">
    <property type="entry name" value="GDSL_Est/Lipase"/>
</dbReference>
<evidence type="ECO:0000256" key="4">
    <source>
        <dbReference type="ARBA" id="ARBA00023098"/>
    </source>
</evidence>
<reference evidence="6 7" key="1">
    <citation type="submission" date="2024-04" db="EMBL/GenBank/DDBJ databases">
        <title>Genome assembly C_amara_ONT_v2.</title>
        <authorList>
            <person name="Yant L."/>
            <person name="Moore C."/>
            <person name="Slenker M."/>
        </authorList>
    </citation>
    <scope>NUCLEOTIDE SEQUENCE [LARGE SCALE GENOMIC DNA]</scope>
    <source>
        <tissue evidence="6">Leaf</tissue>
    </source>
</reference>
<evidence type="ECO:0000313" key="7">
    <source>
        <dbReference type="Proteomes" id="UP001558713"/>
    </source>
</evidence>
<accession>A0ABD1BZU4</accession>
<comment type="similarity">
    <text evidence="1">Belongs to the 'GDSL' lipolytic enzyme family.</text>
</comment>
<sequence length="376" mass="41843">MISTYRCFLMIKPFVFSFLLWLSHFEASQSFTNFIFGDSLVDVGNNNYIFTLSKADSSPYGIDFGPSNGQPTGRFTNGRTISDIIGEALGAKSAPPPYLEPNSEANTIYNGINYASGAAGILDDTGLFFIGRVPLRDQVSYFEKSRDYMVKSIGENDTKEMLKKSIFTITIGSNDILNYIQPSIPFFSKDKLPSDVLQDSMVFHLTTHLKRLHELGARKFVVVGVGPLGCIPFARALNLIPAGQCSDQVNQIVRGYNMKLRHSLTTLTNELSSKDHNTTFVYANSYDLFLKLVLNYRQFGLENADKPCCGGYFPPFACFKGPNQNSSQAACEDRSKFVFWDAYHPTEAANLIVAKALLDGDQTVATPFNIRYLNDL</sequence>
<evidence type="ECO:0000256" key="2">
    <source>
        <dbReference type="ARBA" id="ARBA00022801"/>
    </source>
</evidence>
<dbReference type="Gene3D" id="3.40.50.1110">
    <property type="entry name" value="SGNH hydrolase"/>
    <property type="match status" value="1"/>
</dbReference>
<dbReference type="GO" id="GO:0016787">
    <property type="term" value="F:hydrolase activity"/>
    <property type="evidence" value="ECO:0007669"/>
    <property type="project" value="UniProtKB-KW"/>
</dbReference>
<keyword evidence="2" id="KW-0378">Hydrolase</keyword>
<evidence type="ECO:0000256" key="3">
    <source>
        <dbReference type="ARBA" id="ARBA00022963"/>
    </source>
</evidence>
<dbReference type="Proteomes" id="UP001558713">
    <property type="component" value="Unassembled WGS sequence"/>
</dbReference>
<dbReference type="InterPro" id="IPR035669">
    <property type="entry name" value="SGNH_plant_lipase-like"/>
</dbReference>
<keyword evidence="5" id="KW-0732">Signal</keyword>
<dbReference type="InterPro" id="IPR036514">
    <property type="entry name" value="SGNH_hydro_sf"/>
</dbReference>